<keyword evidence="4" id="KW-1185">Reference proteome</keyword>
<accession>A0ABQ5BHL8</accession>
<evidence type="ECO:0000313" key="3">
    <source>
        <dbReference type="EMBL" id="GJT14331.1"/>
    </source>
</evidence>
<feature type="region of interest" description="Disordered" evidence="1">
    <location>
        <begin position="1"/>
        <end position="32"/>
    </location>
</feature>
<dbReference type="Proteomes" id="UP001151760">
    <property type="component" value="Unassembled WGS sequence"/>
</dbReference>
<organism evidence="3 4">
    <name type="scientific">Tanacetum coccineum</name>
    <dbReference type="NCBI Taxonomy" id="301880"/>
    <lineage>
        <taxon>Eukaryota</taxon>
        <taxon>Viridiplantae</taxon>
        <taxon>Streptophyta</taxon>
        <taxon>Embryophyta</taxon>
        <taxon>Tracheophyta</taxon>
        <taxon>Spermatophyta</taxon>
        <taxon>Magnoliopsida</taxon>
        <taxon>eudicotyledons</taxon>
        <taxon>Gunneridae</taxon>
        <taxon>Pentapetalae</taxon>
        <taxon>asterids</taxon>
        <taxon>campanulids</taxon>
        <taxon>Asterales</taxon>
        <taxon>Asteraceae</taxon>
        <taxon>Asteroideae</taxon>
        <taxon>Anthemideae</taxon>
        <taxon>Anthemidinae</taxon>
        <taxon>Tanacetum</taxon>
    </lineage>
</organism>
<dbReference type="CDD" id="cd09279">
    <property type="entry name" value="RNase_HI_like"/>
    <property type="match status" value="1"/>
</dbReference>
<evidence type="ECO:0000313" key="4">
    <source>
        <dbReference type="Proteomes" id="UP001151760"/>
    </source>
</evidence>
<dbReference type="Pfam" id="PF13456">
    <property type="entry name" value="RVT_3"/>
    <property type="match status" value="1"/>
</dbReference>
<name>A0ABQ5BHL8_9ASTR</name>
<dbReference type="PANTHER" id="PTHR48475:SF2">
    <property type="entry name" value="RIBONUCLEASE H"/>
    <property type="match status" value="1"/>
</dbReference>
<sequence>MDVRSRSSTPRNEEICGGLTNAHSTDTGRGSNNGAELNYPALEKLILALALIKPEKSRRVAKWAIELGEHDIVFQKRGDDKKEMPKYFLIEVLLEESRKEAEGRTDTKSENTKLSYEWKLYTNGAASSDGSGVGLMLIDPEGKEYTYALRFRFETTKNKAEYEALLPGLRIAQDMEIISLAIFVDSQLLVNQIKGTYAAKQPMIREYLQKTKEVLKGFDSYTIEHIRRNQNKKADALSKLASMTFEHLTKNVLVEVLSKRSIEEKEILQVETKEEESRMTPIYEYLVSGLLPKDPKESRKIRVKAPQYKLIRGSLYRRTTLNGGQNYEARILLVVDAQRSRKDLCKGLKVTQSFSHVTEHMEIMNHIEKQLTQSQQGWLDDLAQVLWIHRTLPINSQKETLFSLTYGSEAIIPIAKNAIAKDDRGRT</sequence>
<keyword evidence="3" id="KW-0695">RNA-directed DNA polymerase</keyword>
<reference evidence="3" key="1">
    <citation type="journal article" date="2022" name="Int. J. Mol. Sci.">
        <title>Draft Genome of Tanacetum Coccineum: Genomic Comparison of Closely Related Tanacetum-Family Plants.</title>
        <authorList>
            <person name="Yamashiro T."/>
            <person name="Shiraishi A."/>
            <person name="Nakayama K."/>
            <person name="Satake H."/>
        </authorList>
    </citation>
    <scope>NUCLEOTIDE SEQUENCE</scope>
</reference>
<evidence type="ECO:0000259" key="2">
    <source>
        <dbReference type="PROSITE" id="PS50879"/>
    </source>
</evidence>
<proteinExistence type="predicted"/>
<evidence type="ECO:0000256" key="1">
    <source>
        <dbReference type="SAM" id="MobiDB-lite"/>
    </source>
</evidence>
<dbReference type="PANTHER" id="PTHR48475">
    <property type="entry name" value="RIBONUCLEASE H"/>
    <property type="match status" value="1"/>
</dbReference>
<feature type="compositionally biased region" description="Polar residues" evidence="1">
    <location>
        <begin position="1"/>
        <end position="10"/>
    </location>
</feature>
<dbReference type="SUPFAM" id="SSF53098">
    <property type="entry name" value="Ribonuclease H-like"/>
    <property type="match status" value="1"/>
</dbReference>
<comment type="caution">
    <text evidence="3">The sequence shown here is derived from an EMBL/GenBank/DDBJ whole genome shotgun (WGS) entry which is preliminary data.</text>
</comment>
<feature type="domain" description="RNase H type-1" evidence="2">
    <location>
        <begin position="114"/>
        <end position="243"/>
    </location>
</feature>
<keyword evidence="3" id="KW-0548">Nucleotidyltransferase</keyword>
<protein>
    <submittedName>
        <fullName evidence="3">Reverse transcriptase domain-containing protein</fullName>
    </submittedName>
</protein>
<dbReference type="InterPro" id="IPR012337">
    <property type="entry name" value="RNaseH-like_sf"/>
</dbReference>
<gene>
    <name evidence="3" type="ORF">Tco_0861373</name>
</gene>
<dbReference type="GO" id="GO:0003964">
    <property type="term" value="F:RNA-directed DNA polymerase activity"/>
    <property type="evidence" value="ECO:0007669"/>
    <property type="project" value="UniProtKB-KW"/>
</dbReference>
<dbReference type="InterPro" id="IPR002156">
    <property type="entry name" value="RNaseH_domain"/>
</dbReference>
<keyword evidence="3" id="KW-0808">Transferase</keyword>
<dbReference type="PROSITE" id="PS50879">
    <property type="entry name" value="RNASE_H_1"/>
    <property type="match status" value="1"/>
</dbReference>
<dbReference type="EMBL" id="BQNB010013304">
    <property type="protein sequence ID" value="GJT14331.1"/>
    <property type="molecule type" value="Genomic_DNA"/>
</dbReference>
<feature type="compositionally biased region" description="Polar residues" evidence="1">
    <location>
        <begin position="21"/>
        <end position="32"/>
    </location>
</feature>
<dbReference type="InterPro" id="IPR036397">
    <property type="entry name" value="RNaseH_sf"/>
</dbReference>
<dbReference type="Gene3D" id="3.30.420.10">
    <property type="entry name" value="Ribonuclease H-like superfamily/Ribonuclease H"/>
    <property type="match status" value="1"/>
</dbReference>
<reference evidence="3" key="2">
    <citation type="submission" date="2022-01" db="EMBL/GenBank/DDBJ databases">
        <authorList>
            <person name="Yamashiro T."/>
            <person name="Shiraishi A."/>
            <person name="Satake H."/>
            <person name="Nakayama K."/>
        </authorList>
    </citation>
    <scope>NUCLEOTIDE SEQUENCE</scope>
</reference>